<keyword evidence="2" id="KW-1185">Reference proteome</keyword>
<protein>
    <submittedName>
        <fullName evidence="1">Uncharacterized protein</fullName>
    </submittedName>
</protein>
<evidence type="ECO:0000313" key="1">
    <source>
        <dbReference type="EMBL" id="QDV70243.1"/>
    </source>
</evidence>
<dbReference type="AlphaFoldDB" id="A0A518JXH4"/>
<name>A0A518JXH4_9BACT</name>
<dbReference type="Proteomes" id="UP000315082">
    <property type="component" value="Chromosome"/>
</dbReference>
<accession>A0A518JXH4</accession>
<sequence>MHDVSKSQKMKLPIAKSELEFPLGKSTIRFRFPWESLIAVVFRGTASPTCDRKIVGRRSYFGNAMRPRTSPRRNVRRQPTRARIAGCVAIGCWGVCGLASADGPSDQQIFRVHVPQRVGLGDAESVVVTKRDPTDNDPQFSTQTFDVVSQTPAGAVVVFESQQVFRHRSHPAKRSDLRMRLDPPQASRWRVTQASDQTDYAAGRTIATVVAQSNQAGDARLCLRVELVDHPRPQTMTGDYETTVVATISAK</sequence>
<reference evidence="1 2" key="1">
    <citation type="submission" date="2019-02" db="EMBL/GenBank/DDBJ databases">
        <title>Deep-cultivation of Planctomycetes and their phenomic and genomic characterization uncovers novel biology.</title>
        <authorList>
            <person name="Wiegand S."/>
            <person name="Jogler M."/>
            <person name="Boedeker C."/>
            <person name="Pinto D."/>
            <person name="Vollmers J."/>
            <person name="Rivas-Marin E."/>
            <person name="Kohn T."/>
            <person name="Peeters S.H."/>
            <person name="Heuer A."/>
            <person name="Rast P."/>
            <person name="Oberbeckmann S."/>
            <person name="Bunk B."/>
            <person name="Jeske O."/>
            <person name="Meyerdierks A."/>
            <person name="Storesund J.E."/>
            <person name="Kallscheuer N."/>
            <person name="Luecker S."/>
            <person name="Lage O.M."/>
            <person name="Pohl T."/>
            <person name="Merkel B.J."/>
            <person name="Hornburger P."/>
            <person name="Mueller R.-W."/>
            <person name="Bruemmer F."/>
            <person name="Labrenz M."/>
            <person name="Spormann A.M."/>
            <person name="Op den Camp H."/>
            <person name="Overmann J."/>
            <person name="Amann R."/>
            <person name="Jetten M.S.M."/>
            <person name="Mascher T."/>
            <person name="Medema M.H."/>
            <person name="Devos D.P."/>
            <person name="Kaster A.-K."/>
            <person name="Ovreas L."/>
            <person name="Rohde M."/>
            <person name="Galperin M.Y."/>
            <person name="Jogler C."/>
        </authorList>
    </citation>
    <scope>NUCLEOTIDE SEQUENCE [LARGE SCALE GENOMIC DNA]</scope>
    <source>
        <strain evidence="1 2">Poly24</strain>
    </source>
</reference>
<proteinExistence type="predicted"/>
<dbReference type="KEGG" id="rcf:Poly24_39630"/>
<gene>
    <name evidence="1" type="ORF">Poly24_39630</name>
</gene>
<evidence type="ECO:0000313" key="2">
    <source>
        <dbReference type="Proteomes" id="UP000315082"/>
    </source>
</evidence>
<organism evidence="1 2">
    <name type="scientific">Rosistilla carotiformis</name>
    <dbReference type="NCBI Taxonomy" id="2528017"/>
    <lineage>
        <taxon>Bacteria</taxon>
        <taxon>Pseudomonadati</taxon>
        <taxon>Planctomycetota</taxon>
        <taxon>Planctomycetia</taxon>
        <taxon>Pirellulales</taxon>
        <taxon>Pirellulaceae</taxon>
        <taxon>Rosistilla</taxon>
    </lineage>
</organism>
<dbReference type="EMBL" id="CP036348">
    <property type="protein sequence ID" value="QDV70243.1"/>
    <property type="molecule type" value="Genomic_DNA"/>
</dbReference>